<dbReference type="Pfam" id="PF03473">
    <property type="entry name" value="MOSC"/>
    <property type="match status" value="1"/>
</dbReference>
<dbReference type="Proteomes" id="UP000886520">
    <property type="component" value="Chromosome 3"/>
</dbReference>
<dbReference type="InterPro" id="IPR011037">
    <property type="entry name" value="Pyrv_Knase-like_insert_dom_sf"/>
</dbReference>
<dbReference type="InterPro" id="IPR015421">
    <property type="entry name" value="PyrdxlP-dep_Trfase_major"/>
</dbReference>
<dbReference type="InterPro" id="IPR005303">
    <property type="entry name" value="MOCOS_middle"/>
</dbReference>
<dbReference type="GO" id="GO:0008265">
    <property type="term" value="F:molybdenum cofactor sulfurtransferase activity"/>
    <property type="evidence" value="ECO:0007669"/>
    <property type="project" value="UniProtKB-UniRule"/>
</dbReference>
<dbReference type="Pfam" id="PF00266">
    <property type="entry name" value="Aminotran_5"/>
    <property type="match status" value="1"/>
</dbReference>
<keyword evidence="1 4" id="KW-0808">Transferase</keyword>
<dbReference type="InterPro" id="IPR028886">
    <property type="entry name" value="MoCo_sulfurase"/>
</dbReference>
<comment type="caution">
    <text evidence="7">The sequence shown here is derived from an EMBL/GenBank/DDBJ whole genome shotgun (WGS) entry which is preliminary data.</text>
</comment>
<dbReference type="EC" id="2.8.1.9" evidence="4"/>
<dbReference type="InterPro" id="IPR015424">
    <property type="entry name" value="PyrdxlP-dep_Trfase"/>
</dbReference>
<dbReference type="InterPro" id="IPR005302">
    <property type="entry name" value="MoCF_Sase_C"/>
</dbReference>
<evidence type="ECO:0000256" key="1">
    <source>
        <dbReference type="ARBA" id="ARBA00022679"/>
    </source>
</evidence>
<feature type="modified residue" description="N6-(pyridoxal phosphate)lysine" evidence="4">
    <location>
        <position position="279"/>
    </location>
</feature>
<name>A0A9D4VB80_ADICA</name>
<sequence>MAADEERETEFPSDHVNDAAQHEDPRKQEFLSLYKEQYGYPNGESTIDELRSYEFPQLKGDVYLDHAGATLYSRSQVLANLEDLCQTLYGNPHSQSGCSNISSNMVSKAREEVLKFFNVTTAEYNCVFTAGATAALKLVGENFPWTSKSRFWYTMENHNSVLGIREYALAAGASAYALEVEGSGQQQNLKLRACQRRTMGSLDKEEEGVAFSLLAFPSECNFSGKKFDLDLVKLMQSGQCPRDSGDKWIVLIDAAKGCGSSQLDLSTYPADFVAISFYKIFGYPTGLGALLIRTQSSGILQKKYFGGGTVAACVADADFVQRRESIEQWLEDGTVPFLGIAALHKGFLTVNRLGMPNIGMHVGSLAKFTASQLSGLKHENGNRVCVLYGNHTSVYWGNNCNQGPIVTFNLKRSDDSWIGYREVEKLAALNGIHLRTGCFCNPGACSKLLGLSEAEIRANLTAGHICWDEHDIIDGKPTGAVRVSFGYMSSIEDVLALLDFICKFFLNNRECQTGNQAVTRNPVKRTSNDNQKSDENIYLESITIYPIKSCGGFTVDSWPLSSCGLLYDREWVVVSAFGDALTQKKCPMMCLIGTYIEQSRKMLCVTSPSMKRRLEIPVFPTAEQAVDVRLNLCGERAFGISYKKEVADWFTEALGTPCSLVRRRPRSRQVHTRGGDSETHVCDHARDLSYANEGQFLLVSRASVEDLNQRAALSLQPNKHNHKRIAHHPVIPVDPMRFRPNFVVSGGSAFEEDSWQSLNIGGNKFVVLGGCNRCQMINIDQSTGRSQEGSNPLLTLASYRRSKGKILFGLLLANSEKDQERARTHTTADRIIKVGTKVDGKSV</sequence>
<dbReference type="HAMAP" id="MF_03050">
    <property type="entry name" value="MOCOS"/>
    <property type="match status" value="1"/>
</dbReference>
<dbReference type="SUPFAM" id="SSF141673">
    <property type="entry name" value="MOSC N-terminal domain-like"/>
    <property type="match status" value="1"/>
</dbReference>
<dbReference type="GO" id="GO:0030151">
    <property type="term" value="F:molybdenum ion binding"/>
    <property type="evidence" value="ECO:0007669"/>
    <property type="project" value="UniProtKB-UniRule"/>
</dbReference>
<feature type="region of interest" description="Disordered" evidence="5">
    <location>
        <begin position="1"/>
        <end position="27"/>
    </location>
</feature>
<evidence type="ECO:0000256" key="4">
    <source>
        <dbReference type="HAMAP-Rule" id="MF_03050"/>
    </source>
</evidence>
<comment type="cofactor">
    <cofactor evidence="4">
        <name>pyridoxal 5'-phosphate</name>
        <dbReference type="ChEBI" id="CHEBI:597326"/>
    </cofactor>
</comment>
<dbReference type="GO" id="GO:0030170">
    <property type="term" value="F:pyridoxal phosphate binding"/>
    <property type="evidence" value="ECO:0007669"/>
    <property type="project" value="UniProtKB-UniRule"/>
</dbReference>
<organism evidence="7 8">
    <name type="scientific">Adiantum capillus-veneris</name>
    <name type="common">Maidenhair fern</name>
    <dbReference type="NCBI Taxonomy" id="13818"/>
    <lineage>
        <taxon>Eukaryota</taxon>
        <taxon>Viridiplantae</taxon>
        <taxon>Streptophyta</taxon>
        <taxon>Embryophyta</taxon>
        <taxon>Tracheophyta</taxon>
        <taxon>Polypodiopsida</taxon>
        <taxon>Polypodiidae</taxon>
        <taxon>Polypodiales</taxon>
        <taxon>Pteridineae</taxon>
        <taxon>Pteridaceae</taxon>
        <taxon>Vittarioideae</taxon>
        <taxon>Adiantum</taxon>
    </lineage>
</organism>
<evidence type="ECO:0000259" key="6">
    <source>
        <dbReference type="PROSITE" id="PS51340"/>
    </source>
</evidence>
<dbReference type="SUPFAM" id="SSF50800">
    <property type="entry name" value="PK beta-barrel domain-like"/>
    <property type="match status" value="1"/>
</dbReference>
<evidence type="ECO:0000313" key="7">
    <source>
        <dbReference type="EMBL" id="KAI5083295.1"/>
    </source>
</evidence>
<comment type="similarity">
    <text evidence="4">Belongs to the class-V pyridoxal-phosphate-dependent aminotransferase family. MOCOS subfamily.</text>
</comment>
<dbReference type="PANTHER" id="PTHR14237:SF80">
    <property type="entry name" value="MOLYBDENUM COFACTOR SULFURASE"/>
    <property type="match status" value="1"/>
</dbReference>
<dbReference type="Pfam" id="PF03476">
    <property type="entry name" value="MOSC_N"/>
    <property type="match status" value="1"/>
</dbReference>
<dbReference type="GO" id="GO:0006777">
    <property type="term" value="P:Mo-molybdopterin cofactor biosynthetic process"/>
    <property type="evidence" value="ECO:0007669"/>
    <property type="project" value="UniProtKB-UniRule"/>
</dbReference>
<dbReference type="InterPro" id="IPR000192">
    <property type="entry name" value="Aminotrans_V_dom"/>
</dbReference>
<proteinExistence type="inferred from homology"/>
<feature type="domain" description="MOSC" evidence="6">
    <location>
        <begin position="658"/>
        <end position="841"/>
    </location>
</feature>
<dbReference type="PANTHER" id="PTHR14237">
    <property type="entry name" value="MOLYBDOPTERIN COFACTOR SULFURASE MOSC"/>
    <property type="match status" value="1"/>
</dbReference>
<feature type="compositionally biased region" description="Basic and acidic residues" evidence="5">
    <location>
        <begin position="9"/>
        <end position="27"/>
    </location>
</feature>
<accession>A0A9D4VB80</accession>
<dbReference type="PROSITE" id="PS51340">
    <property type="entry name" value="MOSC"/>
    <property type="match status" value="1"/>
</dbReference>
<comment type="function">
    <text evidence="4">Sulfurates the molybdenum cofactor. Sulfation of molybdenum is essential for xanthine dehydrogenase (XDH) and aldehyde oxidase (ADO) enzymes in which molybdenum cofactor is liganded by 1 oxygen and 1 sulfur atom in active form.</text>
</comment>
<feature type="active site" evidence="4">
    <location>
        <position position="440"/>
    </location>
</feature>
<dbReference type="EMBL" id="JABFUD020000002">
    <property type="protein sequence ID" value="KAI5083295.1"/>
    <property type="molecule type" value="Genomic_DNA"/>
</dbReference>
<dbReference type="OrthoDB" id="10264306at2759"/>
<protein>
    <recommendedName>
        <fullName evidence="4">Molybdenum cofactor sulfurase</fullName>
        <shortName evidence="4">MCS</shortName>
        <shortName evidence="4">MOS</shortName>
        <shortName evidence="4">MoCo sulfurase</shortName>
        <ecNumber evidence="4">2.8.1.9</ecNumber>
    </recommendedName>
    <alternativeName>
        <fullName evidence="4">Molybdenum cofactor sulfurtransferase</fullName>
    </alternativeName>
</protein>
<dbReference type="AlphaFoldDB" id="A0A9D4VB80"/>
<reference evidence="7" key="1">
    <citation type="submission" date="2021-01" db="EMBL/GenBank/DDBJ databases">
        <title>Adiantum capillus-veneris genome.</title>
        <authorList>
            <person name="Fang Y."/>
            <person name="Liao Q."/>
        </authorList>
    </citation>
    <scope>NUCLEOTIDE SEQUENCE</scope>
    <source>
        <strain evidence="7">H3</strain>
        <tissue evidence="7">Leaf</tissue>
    </source>
</reference>
<dbReference type="Gene3D" id="3.90.1150.10">
    <property type="entry name" value="Aspartate Aminotransferase, domain 1"/>
    <property type="match status" value="1"/>
</dbReference>
<keyword evidence="8" id="KW-1185">Reference proteome</keyword>
<dbReference type="Gene3D" id="3.40.640.10">
    <property type="entry name" value="Type I PLP-dependent aspartate aminotransferase-like (Major domain)"/>
    <property type="match status" value="1"/>
</dbReference>
<dbReference type="GO" id="GO:0032787">
    <property type="term" value="P:monocarboxylic acid metabolic process"/>
    <property type="evidence" value="ECO:0007669"/>
    <property type="project" value="UniProtKB-ARBA"/>
</dbReference>
<dbReference type="InterPro" id="IPR015422">
    <property type="entry name" value="PyrdxlP-dep_Trfase_small"/>
</dbReference>
<keyword evidence="3 4" id="KW-0501">Molybdenum cofactor biosynthesis</keyword>
<keyword evidence="2 4" id="KW-0663">Pyridoxal phosphate</keyword>
<gene>
    <name evidence="7" type="ORF">GOP47_0003038</name>
</gene>
<evidence type="ECO:0000256" key="5">
    <source>
        <dbReference type="SAM" id="MobiDB-lite"/>
    </source>
</evidence>
<comment type="catalytic activity">
    <reaction evidence="4">
        <text>Mo-molybdopterin + L-cysteine + AH2 = thio-Mo-molybdopterin + L-alanine + A + H2O</text>
        <dbReference type="Rhea" id="RHEA:42636"/>
        <dbReference type="ChEBI" id="CHEBI:13193"/>
        <dbReference type="ChEBI" id="CHEBI:15377"/>
        <dbReference type="ChEBI" id="CHEBI:17499"/>
        <dbReference type="ChEBI" id="CHEBI:35235"/>
        <dbReference type="ChEBI" id="CHEBI:57972"/>
        <dbReference type="ChEBI" id="CHEBI:71302"/>
        <dbReference type="ChEBI" id="CHEBI:82685"/>
        <dbReference type="EC" id="2.8.1.9"/>
    </reaction>
</comment>
<evidence type="ECO:0000256" key="3">
    <source>
        <dbReference type="ARBA" id="ARBA00023150"/>
    </source>
</evidence>
<dbReference type="GO" id="GO:0016829">
    <property type="term" value="F:lyase activity"/>
    <property type="evidence" value="ECO:0007669"/>
    <property type="project" value="UniProtKB-UniRule"/>
</dbReference>
<evidence type="ECO:0000313" key="8">
    <source>
        <dbReference type="Proteomes" id="UP000886520"/>
    </source>
</evidence>
<evidence type="ECO:0000256" key="2">
    <source>
        <dbReference type="ARBA" id="ARBA00022898"/>
    </source>
</evidence>
<dbReference type="SUPFAM" id="SSF53383">
    <property type="entry name" value="PLP-dependent transferases"/>
    <property type="match status" value="1"/>
</dbReference>